<evidence type="ECO:0000313" key="4">
    <source>
        <dbReference type="Proteomes" id="UP000244892"/>
    </source>
</evidence>
<evidence type="ECO:0000256" key="2">
    <source>
        <dbReference type="SAM" id="SignalP"/>
    </source>
</evidence>
<protein>
    <submittedName>
        <fullName evidence="3">DUF3138 domain-containing protein</fullName>
    </submittedName>
</protein>
<dbReference type="Proteomes" id="UP000244892">
    <property type="component" value="Chromosome"/>
</dbReference>
<feature type="chain" id="PRO_5015956617" evidence="2">
    <location>
        <begin position="21"/>
        <end position="489"/>
    </location>
</feature>
<dbReference type="Pfam" id="PF07396">
    <property type="entry name" value="Porin_O_P"/>
    <property type="match status" value="1"/>
</dbReference>
<feature type="signal peptide" evidence="2">
    <location>
        <begin position="1"/>
        <end position="20"/>
    </location>
</feature>
<feature type="region of interest" description="Disordered" evidence="1">
    <location>
        <begin position="45"/>
        <end position="65"/>
    </location>
</feature>
<gene>
    <name evidence="3" type="ORF">DEH84_14735</name>
</gene>
<dbReference type="KEGG" id="aon:DEH84_14735"/>
<dbReference type="AlphaFoldDB" id="A0A2U8FWE3"/>
<keyword evidence="4" id="KW-1185">Reference proteome</keyword>
<dbReference type="SUPFAM" id="SSF56935">
    <property type="entry name" value="Porins"/>
    <property type="match status" value="1"/>
</dbReference>
<sequence>MALAALLALSGAAVHAQSNASEVQSLKNTVEELRRQVEELRGLVRSQAAAPATASPVEGESQESIDARTAASKADIQGLRTDLENYKYDQSRLQERNIPSVTRNTRLGGTVTLGYETRNPAYAAGDSQTTAASTANPAEPRDNGFRAPTATLNLTGNLYRDYAEGRNLTYRLALNIGTTGTNATSNSQVNLTDAYIRYSYEPATGNLEDRLGTITLGQQPVPFGLDAPALDPEVRAVINSALFVNGLDLGTRQIGLLVQGDFDPYVDFTNNYRAPLLGYALGYFNGNGPNKNDNNASRDWLARLVFTLPVDYTSWFRQLQIGASYYKRSPTVARTSTATTGFTGENDITGIDVNWTHLPFSISYEWARGKGQITPTAVDPDGNKRGVGQYINLGYTWGEQFLNSSKQQGKFDDYWPQSYQAFVRYDTFDPNDNARVVNDKQTRTTLGLNVFFAETTRFQINYFKDRNEAGTSAQPKRATGLQAQFVAGF</sequence>
<dbReference type="Gene3D" id="2.40.160.10">
    <property type="entry name" value="Porin"/>
    <property type="match status" value="1"/>
</dbReference>
<dbReference type="InterPro" id="IPR023614">
    <property type="entry name" value="Porin_dom_sf"/>
</dbReference>
<dbReference type="EMBL" id="CP029210">
    <property type="protein sequence ID" value="AWI54536.1"/>
    <property type="molecule type" value="Genomic_DNA"/>
</dbReference>
<organism evidence="3 4">
    <name type="scientific">Aquabacterium olei</name>
    <dbReference type="NCBI Taxonomy" id="1296669"/>
    <lineage>
        <taxon>Bacteria</taxon>
        <taxon>Pseudomonadati</taxon>
        <taxon>Pseudomonadota</taxon>
        <taxon>Betaproteobacteria</taxon>
        <taxon>Burkholderiales</taxon>
        <taxon>Aquabacterium</taxon>
    </lineage>
</organism>
<feature type="compositionally biased region" description="Polar residues" evidence="1">
    <location>
        <begin position="126"/>
        <end position="136"/>
    </location>
</feature>
<evidence type="ECO:0000313" key="3">
    <source>
        <dbReference type="EMBL" id="AWI54536.1"/>
    </source>
</evidence>
<keyword evidence="2" id="KW-0732">Signal</keyword>
<dbReference type="InterPro" id="IPR010870">
    <property type="entry name" value="Porin_O/P"/>
</dbReference>
<evidence type="ECO:0000256" key="1">
    <source>
        <dbReference type="SAM" id="MobiDB-lite"/>
    </source>
</evidence>
<name>A0A2U8FWE3_9BURK</name>
<reference evidence="3 4" key="1">
    <citation type="submission" date="2018-05" db="EMBL/GenBank/DDBJ databases">
        <title>complete genome sequence of Aquabacterium olei NBRC 110486.</title>
        <authorList>
            <person name="Tang B."/>
            <person name="Chang J."/>
            <person name="Zhang L."/>
            <person name="Yang H."/>
        </authorList>
    </citation>
    <scope>NUCLEOTIDE SEQUENCE [LARGE SCALE GENOMIC DNA]</scope>
    <source>
        <strain evidence="3 4">NBRC 110486</strain>
    </source>
</reference>
<feature type="region of interest" description="Disordered" evidence="1">
    <location>
        <begin position="120"/>
        <end position="147"/>
    </location>
</feature>
<accession>A0A2U8FWE3</accession>
<proteinExistence type="predicted"/>